<feature type="chain" id="PRO_5044948354" description="RxLR effector protein" evidence="5">
    <location>
        <begin position="24"/>
        <end position="118"/>
    </location>
</feature>
<evidence type="ECO:0000256" key="3">
    <source>
        <dbReference type="ARBA" id="ARBA00022525"/>
    </source>
</evidence>
<name>A0AAD9GPG6_9STRA</name>
<proteinExistence type="inferred from homology"/>
<dbReference type="EMBL" id="JASMQC010000010">
    <property type="protein sequence ID" value="KAK1942237.1"/>
    <property type="molecule type" value="Genomic_DNA"/>
</dbReference>
<protein>
    <recommendedName>
        <fullName evidence="5">RxLR effector protein</fullName>
    </recommendedName>
</protein>
<evidence type="ECO:0000313" key="7">
    <source>
        <dbReference type="EMBL" id="KAK1942239.1"/>
    </source>
</evidence>
<evidence type="ECO:0000313" key="6">
    <source>
        <dbReference type="EMBL" id="KAK1942237.1"/>
    </source>
</evidence>
<evidence type="ECO:0000256" key="4">
    <source>
        <dbReference type="ARBA" id="ARBA00022729"/>
    </source>
</evidence>
<sequence length="118" mass="12992">MRLNFVLLLLGAVLLSVTSGTASTPVENKKDAVVPNVEGTRFLRGLETTDSEERWSITNTIRDLLGRGAFEKMLINNPAQLNKYSTKTIASKMKGTKYGAELLDYLNARSRAVRAGVF</sequence>
<keyword evidence="8" id="KW-1185">Reference proteome</keyword>
<feature type="signal peptide" evidence="5">
    <location>
        <begin position="1"/>
        <end position="23"/>
    </location>
</feature>
<comment type="domain">
    <text evidence="5">The RxLR-dEER motif acts to carry the protein into the host cell cytoplasm through binding to cell surface phosphatidylinositol-3-phosphate.</text>
</comment>
<comment type="function">
    <text evidence="5">Effector that suppresses plant defense responses during pathogen infection.</text>
</comment>
<reference evidence="6" key="1">
    <citation type="submission" date="2023-08" db="EMBL/GenBank/DDBJ databases">
        <title>Reference Genome Resource for the Citrus Pathogen Phytophthora citrophthora.</title>
        <authorList>
            <person name="Moller H."/>
            <person name="Coetzee B."/>
            <person name="Rose L.J."/>
            <person name="Van Niekerk J.M."/>
        </authorList>
    </citation>
    <scope>NUCLEOTIDE SEQUENCE</scope>
    <source>
        <strain evidence="6">STE-U-9442</strain>
    </source>
</reference>
<evidence type="ECO:0000256" key="1">
    <source>
        <dbReference type="ARBA" id="ARBA00004613"/>
    </source>
</evidence>
<comment type="caution">
    <text evidence="6">The sequence shown here is derived from an EMBL/GenBank/DDBJ whole genome shotgun (WGS) entry which is preliminary data.</text>
</comment>
<comment type="similarity">
    <text evidence="2 5">Belongs to the RxLR effector family.</text>
</comment>
<comment type="subcellular location">
    <subcellularLocation>
        <location evidence="1 5">Secreted</location>
    </subcellularLocation>
</comment>
<evidence type="ECO:0000256" key="2">
    <source>
        <dbReference type="ARBA" id="ARBA00010400"/>
    </source>
</evidence>
<organism evidence="6 8">
    <name type="scientific">Phytophthora citrophthora</name>
    <dbReference type="NCBI Taxonomy" id="4793"/>
    <lineage>
        <taxon>Eukaryota</taxon>
        <taxon>Sar</taxon>
        <taxon>Stramenopiles</taxon>
        <taxon>Oomycota</taxon>
        <taxon>Peronosporomycetes</taxon>
        <taxon>Peronosporales</taxon>
        <taxon>Peronosporaceae</taxon>
        <taxon>Phytophthora</taxon>
    </lineage>
</organism>
<accession>A0AAD9GPG6</accession>
<evidence type="ECO:0000256" key="5">
    <source>
        <dbReference type="RuleBase" id="RU367124"/>
    </source>
</evidence>
<dbReference type="AlphaFoldDB" id="A0AAD9GPG6"/>
<dbReference type="Pfam" id="PF16810">
    <property type="entry name" value="RXLR"/>
    <property type="match status" value="1"/>
</dbReference>
<keyword evidence="3 5" id="KW-0964">Secreted</keyword>
<gene>
    <name evidence="6" type="ORF">P3T76_006559</name>
    <name evidence="7" type="ORF">P3T76_006561</name>
</gene>
<dbReference type="InterPro" id="IPR031825">
    <property type="entry name" value="RXLR"/>
</dbReference>
<dbReference type="Proteomes" id="UP001259832">
    <property type="component" value="Unassembled WGS sequence"/>
</dbReference>
<keyword evidence="4 5" id="KW-0732">Signal</keyword>
<evidence type="ECO:0000313" key="8">
    <source>
        <dbReference type="Proteomes" id="UP001259832"/>
    </source>
</evidence>
<dbReference type="EMBL" id="JASMQC010000010">
    <property type="protein sequence ID" value="KAK1942239.1"/>
    <property type="molecule type" value="Genomic_DNA"/>
</dbReference>